<dbReference type="EMBL" id="JABMIG020000185">
    <property type="protein sequence ID" value="KAL3786933.1"/>
    <property type="molecule type" value="Genomic_DNA"/>
</dbReference>
<dbReference type="PANTHER" id="PTHR43798">
    <property type="entry name" value="MONOACYLGLYCEROL LIPASE"/>
    <property type="match status" value="1"/>
</dbReference>
<feature type="domain" description="Serine aminopeptidase S33" evidence="1">
    <location>
        <begin position="176"/>
        <end position="395"/>
    </location>
</feature>
<dbReference type="InterPro" id="IPR050266">
    <property type="entry name" value="AB_hydrolase_sf"/>
</dbReference>
<dbReference type="Gene3D" id="3.40.50.1820">
    <property type="entry name" value="alpha/beta hydrolase"/>
    <property type="match status" value="1"/>
</dbReference>
<name>A0ABD3PGU2_9STRA</name>
<proteinExistence type="predicted"/>
<organism evidence="2 3">
    <name type="scientific">Cyclotella cryptica</name>
    <dbReference type="NCBI Taxonomy" id="29204"/>
    <lineage>
        <taxon>Eukaryota</taxon>
        <taxon>Sar</taxon>
        <taxon>Stramenopiles</taxon>
        <taxon>Ochrophyta</taxon>
        <taxon>Bacillariophyta</taxon>
        <taxon>Coscinodiscophyceae</taxon>
        <taxon>Thalassiosirophycidae</taxon>
        <taxon>Stephanodiscales</taxon>
        <taxon>Stephanodiscaceae</taxon>
        <taxon>Cyclotella</taxon>
    </lineage>
</organism>
<comment type="caution">
    <text evidence="2">The sequence shown here is derived from an EMBL/GenBank/DDBJ whole genome shotgun (WGS) entry which is preliminary data.</text>
</comment>
<keyword evidence="3" id="KW-1185">Reference proteome</keyword>
<reference evidence="2 3" key="1">
    <citation type="journal article" date="2020" name="G3 (Bethesda)">
        <title>Improved Reference Genome for Cyclotella cryptica CCMP332, a Model for Cell Wall Morphogenesis, Salinity Adaptation, and Lipid Production in Diatoms (Bacillariophyta).</title>
        <authorList>
            <person name="Roberts W.R."/>
            <person name="Downey K.M."/>
            <person name="Ruck E.C."/>
            <person name="Traller J.C."/>
            <person name="Alverson A.J."/>
        </authorList>
    </citation>
    <scope>NUCLEOTIDE SEQUENCE [LARGE SCALE GENOMIC DNA]</scope>
    <source>
        <strain evidence="2 3">CCMP332</strain>
    </source>
</reference>
<dbReference type="Proteomes" id="UP001516023">
    <property type="component" value="Unassembled WGS sequence"/>
</dbReference>
<evidence type="ECO:0000259" key="1">
    <source>
        <dbReference type="Pfam" id="PF12146"/>
    </source>
</evidence>
<dbReference type="SUPFAM" id="SSF53474">
    <property type="entry name" value="alpha/beta-Hydrolases"/>
    <property type="match status" value="1"/>
</dbReference>
<dbReference type="Pfam" id="PF12146">
    <property type="entry name" value="Hydrolase_4"/>
    <property type="match status" value="1"/>
</dbReference>
<evidence type="ECO:0000313" key="3">
    <source>
        <dbReference type="Proteomes" id="UP001516023"/>
    </source>
</evidence>
<evidence type="ECO:0000313" key="2">
    <source>
        <dbReference type="EMBL" id="KAL3786933.1"/>
    </source>
</evidence>
<gene>
    <name evidence="2" type="ORF">HJC23_013268</name>
</gene>
<accession>A0ABD3PGU2</accession>
<dbReference type="InterPro" id="IPR029058">
    <property type="entry name" value="AB_hydrolase_fold"/>
</dbReference>
<sequence length="415" mass="46054">MQKMIQLSTSTKILGRHCFRHKSCAFERAYGGLSITASSIKNGFSRDAAVGKGRFNCCFNEWEQCRVSTRLLSSVDVESASSPTSSSYSHKASLLKGLEINTVPAEDDGHPLAVYRIAKDDDNERQQRTPVLLLHGRTWSSVPVYHLVGGRRDNDAEVYPATGEGESRSLIEALFSTNRIQPYAMDFRGFGGTPKDASGFVEPLRCVKDVVSVLNWIQSSESGGDTGREALRPALLGWSHGALIAQIVAQRHPDAMSKLILYGSIYNPNIKYAIPPPTSPNDSYKGITDHDDFPVHEMASQNEYGNATEDFTHNHVVSNWFAEAALICDPIKVQWWNLHQLNECHPSLVKVPTMVIAGDQDPYAPMITQAELFTHLGKGVDRVWSIIANADHAVHLSDQRYRLVENVRNFLGMDV</sequence>
<dbReference type="AlphaFoldDB" id="A0ABD3PGU2"/>
<dbReference type="InterPro" id="IPR022742">
    <property type="entry name" value="Hydrolase_4"/>
</dbReference>
<protein>
    <recommendedName>
        <fullName evidence="1">Serine aminopeptidase S33 domain-containing protein</fullName>
    </recommendedName>
</protein>
<dbReference type="PANTHER" id="PTHR43798:SF33">
    <property type="entry name" value="HYDROLASE, PUTATIVE (AFU_ORTHOLOGUE AFUA_2G14860)-RELATED"/>
    <property type="match status" value="1"/>
</dbReference>